<keyword evidence="7" id="KW-1185">Reference proteome</keyword>
<dbReference type="Proteomes" id="UP000000390">
    <property type="component" value="Chromosome"/>
</dbReference>
<dbReference type="Pfam" id="PF26602">
    <property type="entry name" value="HVO_2718_N"/>
    <property type="match status" value="1"/>
</dbReference>
<dbReference type="Gene3D" id="1.10.260.40">
    <property type="entry name" value="lambda repressor-like DNA-binding domains"/>
    <property type="match status" value="1"/>
</dbReference>
<sequence>MAKYSTGGSSDGGDGGSCELCGESTGSLKTATIAGATLQVCSACAPHDDAPKKRDERSKERDRKQRAARKIAEIQDSQGGDSSRWEREGTNYADDPLPYLVSGYGDRLKEARQDAGLQVHELAESLDVPEEQLMAVEQGRAARAGVGGSLIADLESELDIELAE</sequence>
<evidence type="ECO:0000313" key="5">
    <source>
        <dbReference type="EMBL" id="ELY35200.1"/>
    </source>
</evidence>
<gene>
    <name evidence="4" type="ordered locus">HacjB3_09200</name>
    <name evidence="5" type="ORF">C497_13478</name>
</gene>
<proteinExistence type="predicted"/>
<dbReference type="STRING" id="795797.HacjB3_09200"/>
<organism evidence="4 6">
    <name type="scientific">Halalkalicoccus jeotgali (strain DSM 18796 / CECT 7217 / JCM 14584 / KCTC 4019 / B3)</name>
    <dbReference type="NCBI Taxonomy" id="795797"/>
    <lineage>
        <taxon>Archaea</taxon>
        <taxon>Methanobacteriati</taxon>
        <taxon>Methanobacteriota</taxon>
        <taxon>Stenosarchaea group</taxon>
        <taxon>Halobacteria</taxon>
        <taxon>Halobacteriales</taxon>
        <taxon>Halococcaceae</taxon>
        <taxon>Halalkalicoccus</taxon>
    </lineage>
</organism>
<dbReference type="InterPro" id="IPR058562">
    <property type="entry name" value="MJ0586_N"/>
</dbReference>
<protein>
    <submittedName>
        <fullName evidence="4">DNA binding domain-containing protein</fullName>
    </submittedName>
</protein>
<reference evidence="5 7" key="2">
    <citation type="journal article" date="2014" name="PLoS Genet.">
        <title>Phylogenetically driven sequencing of extremely halophilic archaea reveals strategies for static and dynamic osmo-response.</title>
        <authorList>
            <person name="Becker E.A."/>
            <person name="Seitzer P.M."/>
            <person name="Tritt A."/>
            <person name="Larsen D."/>
            <person name="Krusor M."/>
            <person name="Yao A.I."/>
            <person name="Wu D."/>
            <person name="Madern D."/>
            <person name="Eisen J.A."/>
            <person name="Darling A.E."/>
            <person name="Facciotti M.T."/>
        </authorList>
    </citation>
    <scope>NUCLEOTIDE SEQUENCE [LARGE SCALE GENOMIC DNA]</scope>
    <source>
        <strain evidence="5">B3</strain>
        <strain evidence="7">DSM 18796 / CECT 7217 / JCM 14584 / KCTC 4019 / B3</strain>
    </source>
</reference>
<dbReference type="Proteomes" id="UP000011645">
    <property type="component" value="Unassembled WGS sequence"/>
</dbReference>
<evidence type="ECO:0000256" key="1">
    <source>
        <dbReference type="SAM" id="MobiDB-lite"/>
    </source>
</evidence>
<dbReference type="InterPro" id="IPR001387">
    <property type="entry name" value="Cro/C1-type_HTH"/>
</dbReference>
<feature type="region of interest" description="Disordered" evidence="1">
    <location>
        <begin position="44"/>
        <end position="97"/>
    </location>
</feature>
<feature type="compositionally biased region" description="Basic and acidic residues" evidence="1">
    <location>
        <begin position="46"/>
        <end position="73"/>
    </location>
</feature>
<evidence type="ECO:0000259" key="3">
    <source>
        <dbReference type="Pfam" id="PF26602"/>
    </source>
</evidence>
<evidence type="ECO:0000313" key="7">
    <source>
        <dbReference type="Proteomes" id="UP000011645"/>
    </source>
</evidence>
<name>D8J3B6_HALJB</name>
<feature type="domain" description="Transcription regulator HVO-2718-like helix-turn-helix" evidence="2">
    <location>
        <begin position="94"/>
        <end position="164"/>
    </location>
</feature>
<dbReference type="PATRIC" id="fig|795797.18.peg.1834"/>
<dbReference type="GeneID" id="9419649"/>
<dbReference type="AlphaFoldDB" id="D8J3B6"/>
<accession>D8J3B6</accession>
<dbReference type="KEGG" id="hje:HacjB3_09200"/>
<feature type="domain" description="MJ0586 N-terminal zinc binding" evidence="3">
    <location>
        <begin position="16"/>
        <end position="49"/>
    </location>
</feature>
<dbReference type="CDD" id="cd00093">
    <property type="entry name" value="HTH_XRE"/>
    <property type="match status" value="1"/>
</dbReference>
<reference evidence="4 6" key="1">
    <citation type="journal article" date="2010" name="J. Bacteriol.">
        <title>Complete genome sequence of Halalkalicoccus jeotgali B3(T), an extremely halophilic archaeon.</title>
        <authorList>
            <person name="Roh S.W."/>
            <person name="Nam Y.D."/>
            <person name="Nam S.H."/>
            <person name="Choi S.H."/>
            <person name="Park H.S."/>
            <person name="Bae J.W."/>
        </authorList>
    </citation>
    <scope>NUCLEOTIDE SEQUENCE [LARGE SCALE GENOMIC DNA]</scope>
    <source>
        <strain evidence="4">B3</strain>
        <strain evidence="6">DSM 18796 / CECT 7217 / JCM 14584 / KCTC 4019 / B3</strain>
    </source>
</reference>
<evidence type="ECO:0000313" key="4">
    <source>
        <dbReference type="EMBL" id="ADJ15223.1"/>
    </source>
</evidence>
<feature type="region of interest" description="Disordered" evidence="1">
    <location>
        <begin position="1"/>
        <end position="21"/>
    </location>
</feature>
<evidence type="ECO:0000259" key="2">
    <source>
        <dbReference type="Pfam" id="PF24250"/>
    </source>
</evidence>
<dbReference type="InterPro" id="IPR010982">
    <property type="entry name" value="Lambda_DNA-bd_dom_sf"/>
</dbReference>
<evidence type="ECO:0000313" key="6">
    <source>
        <dbReference type="Proteomes" id="UP000000390"/>
    </source>
</evidence>
<dbReference type="EMBL" id="CP002062">
    <property type="protein sequence ID" value="ADJ15223.1"/>
    <property type="molecule type" value="Genomic_DNA"/>
</dbReference>
<dbReference type="InterPro" id="IPR057937">
    <property type="entry name" value="HVO_2718-like_HTH"/>
</dbReference>
<dbReference type="OrthoDB" id="339114at2157"/>
<dbReference type="RefSeq" id="WP_008417311.1">
    <property type="nucleotide sequence ID" value="NC_014297.1"/>
</dbReference>
<dbReference type="Pfam" id="PF24250">
    <property type="entry name" value="HVO_2718"/>
    <property type="match status" value="1"/>
</dbReference>
<dbReference type="EMBL" id="AOHV01000035">
    <property type="protein sequence ID" value="ELY35200.1"/>
    <property type="molecule type" value="Genomic_DNA"/>
</dbReference>
<dbReference type="eggNOG" id="arCOG01863">
    <property type="taxonomic scope" value="Archaea"/>
</dbReference>
<dbReference type="SUPFAM" id="SSF47413">
    <property type="entry name" value="lambda repressor-like DNA-binding domains"/>
    <property type="match status" value="1"/>
</dbReference>
<dbReference type="HOGENOM" id="CLU_1574931_0_0_2"/>
<dbReference type="GO" id="GO:0003677">
    <property type="term" value="F:DNA binding"/>
    <property type="evidence" value="ECO:0007669"/>
    <property type="project" value="InterPro"/>
</dbReference>